<reference evidence="3 4" key="1">
    <citation type="journal article" date="2018" name="Science">
        <title>The opium poppy genome and morphinan production.</title>
        <authorList>
            <person name="Guo L."/>
            <person name="Winzer T."/>
            <person name="Yang X."/>
            <person name="Li Y."/>
            <person name="Ning Z."/>
            <person name="He Z."/>
            <person name="Teodor R."/>
            <person name="Lu Y."/>
            <person name="Bowser T.A."/>
            <person name="Graham I.A."/>
            <person name="Ye K."/>
        </authorList>
    </citation>
    <scope>NUCLEOTIDE SEQUENCE [LARGE SCALE GENOMIC DNA]</scope>
    <source>
        <strain evidence="4">cv. HN1</strain>
        <tissue evidence="3">Leaves</tissue>
    </source>
</reference>
<dbReference type="Proteomes" id="UP000316621">
    <property type="component" value="Chromosome 5"/>
</dbReference>
<keyword evidence="4" id="KW-1185">Reference proteome</keyword>
<evidence type="ECO:0000313" key="3">
    <source>
        <dbReference type="EMBL" id="RZC60485.1"/>
    </source>
</evidence>
<evidence type="ECO:0000313" key="4">
    <source>
        <dbReference type="Proteomes" id="UP000316621"/>
    </source>
</evidence>
<proteinExistence type="predicted"/>
<feature type="region of interest" description="Disordered" evidence="2">
    <location>
        <begin position="32"/>
        <end position="94"/>
    </location>
</feature>
<feature type="coiled-coil region" evidence="1">
    <location>
        <begin position="287"/>
        <end position="314"/>
    </location>
</feature>
<dbReference type="Gramene" id="RZC60485">
    <property type="protein sequence ID" value="RZC60485"/>
    <property type="gene ID" value="C5167_022230"/>
</dbReference>
<evidence type="ECO:0000256" key="2">
    <source>
        <dbReference type="SAM" id="MobiDB-lite"/>
    </source>
</evidence>
<sequence>MSTSRNFFAVLDDDVSGDILEEEMNTYVEDQVELEGKEDPPTIIKEGVGTCRKDKPEKKKKKKSVKKSLQEFQGEPSINGNIRNEDSDSSGERGIDLRVEPAIKDWARIPRHLKKEHQMLHKFSCKLKNGMRVLEASLCVTKNYNSHRLTAKEILAITYGPSPKKHTSAVHEALAAKFGVEFAVGLKEVLKIKTLELASDYKPMVDMMHRARTPGSTAAKYLDNPTADDAQEYHIMAEIRKLIVEHFGLANVSFSHLYREANQAADLLGREVTDLRVTKLLIAPKLYEDTADQSKSYTKELNELLQRKEVIKNEEWSSVDSFPGWILYFQERDYKSSLAKTDRTTYLRFELVKVYDFVIERMQHFSQPGTYGN</sequence>
<organism evidence="3 4">
    <name type="scientific">Papaver somniferum</name>
    <name type="common">Opium poppy</name>
    <dbReference type="NCBI Taxonomy" id="3469"/>
    <lineage>
        <taxon>Eukaryota</taxon>
        <taxon>Viridiplantae</taxon>
        <taxon>Streptophyta</taxon>
        <taxon>Embryophyta</taxon>
        <taxon>Tracheophyta</taxon>
        <taxon>Spermatophyta</taxon>
        <taxon>Magnoliopsida</taxon>
        <taxon>Ranunculales</taxon>
        <taxon>Papaveraceae</taxon>
        <taxon>Papaveroideae</taxon>
        <taxon>Papaver</taxon>
    </lineage>
</organism>
<feature type="compositionally biased region" description="Basic and acidic residues" evidence="2">
    <location>
        <begin position="83"/>
        <end position="94"/>
    </location>
</feature>
<accession>A0A4Y7JLD3</accession>
<dbReference type="InterPro" id="IPR036397">
    <property type="entry name" value="RNaseH_sf"/>
</dbReference>
<keyword evidence="1" id="KW-0175">Coiled coil</keyword>
<dbReference type="AlphaFoldDB" id="A0A4Y7JLD3"/>
<dbReference type="Gene3D" id="3.30.420.10">
    <property type="entry name" value="Ribonuclease H-like superfamily/Ribonuclease H"/>
    <property type="match status" value="1"/>
</dbReference>
<protein>
    <submittedName>
        <fullName evidence="3">Uncharacterized protein</fullName>
    </submittedName>
</protein>
<gene>
    <name evidence="3" type="ORF">C5167_022230</name>
</gene>
<name>A0A4Y7JLD3_PAPSO</name>
<dbReference type="GO" id="GO:0003676">
    <property type="term" value="F:nucleic acid binding"/>
    <property type="evidence" value="ECO:0007669"/>
    <property type="project" value="InterPro"/>
</dbReference>
<dbReference type="EMBL" id="CM010719">
    <property type="protein sequence ID" value="RZC60485.1"/>
    <property type="molecule type" value="Genomic_DNA"/>
</dbReference>
<evidence type="ECO:0000256" key="1">
    <source>
        <dbReference type="SAM" id="Coils"/>
    </source>
</evidence>